<gene>
    <name evidence="1" type="ORF">BC6307_04770</name>
</gene>
<dbReference type="Proteomes" id="UP000215224">
    <property type="component" value="Chromosome"/>
</dbReference>
<proteinExistence type="predicted"/>
<dbReference type="AlphaFoldDB" id="A0A223KMD3"/>
<name>A0A223KMD3_9BACI</name>
<accession>A0A223KMD3</accession>
<organism evidence="1 2">
    <name type="scientific">Sutcliffiella cohnii</name>
    <dbReference type="NCBI Taxonomy" id="33932"/>
    <lineage>
        <taxon>Bacteria</taxon>
        <taxon>Bacillati</taxon>
        <taxon>Bacillota</taxon>
        <taxon>Bacilli</taxon>
        <taxon>Bacillales</taxon>
        <taxon>Bacillaceae</taxon>
        <taxon>Sutcliffiella</taxon>
    </lineage>
</organism>
<dbReference type="EMBL" id="CP018866">
    <property type="protein sequence ID" value="AST90641.1"/>
    <property type="molecule type" value="Genomic_DNA"/>
</dbReference>
<protein>
    <recommendedName>
        <fullName evidence="3">LSM domain-containing protein</fullName>
    </recommendedName>
</protein>
<sequence>MAELLSSYIGRQIEVYLPNQFLEGTLLSVGDNSFLLAVRNGSYVDPAETLTIFYENVEAVRVLSLATA</sequence>
<evidence type="ECO:0000313" key="2">
    <source>
        <dbReference type="Proteomes" id="UP000215224"/>
    </source>
</evidence>
<reference evidence="1 2" key="1">
    <citation type="submission" date="2016-12" db="EMBL/GenBank/DDBJ databases">
        <title>The whole genome sequencing and assembly of Bacillus cohnii DSM 6307T strain.</title>
        <authorList>
            <person name="Lee Y.-J."/>
            <person name="Yi H."/>
            <person name="Bahn Y.-S."/>
            <person name="Kim J.F."/>
            <person name="Lee D.-W."/>
        </authorList>
    </citation>
    <scope>NUCLEOTIDE SEQUENCE [LARGE SCALE GENOMIC DNA]</scope>
    <source>
        <strain evidence="1 2">DSM 6307</strain>
    </source>
</reference>
<evidence type="ECO:0008006" key="3">
    <source>
        <dbReference type="Google" id="ProtNLM"/>
    </source>
</evidence>
<evidence type="ECO:0000313" key="1">
    <source>
        <dbReference type="EMBL" id="AST90641.1"/>
    </source>
</evidence>
<dbReference type="KEGG" id="bcoh:BC6307_04770"/>
<dbReference type="RefSeq" id="WP_066414732.1">
    <property type="nucleotide sequence ID" value="NZ_CP018866.1"/>
</dbReference>
<keyword evidence="2" id="KW-1185">Reference proteome</keyword>